<dbReference type="Proteomes" id="UP000324800">
    <property type="component" value="Unassembled WGS sequence"/>
</dbReference>
<dbReference type="GO" id="GO:0005829">
    <property type="term" value="C:cytosol"/>
    <property type="evidence" value="ECO:0007669"/>
    <property type="project" value="TreeGrafter"/>
</dbReference>
<evidence type="ECO:0000256" key="4">
    <source>
        <dbReference type="ARBA" id="ARBA00022840"/>
    </source>
</evidence>
<proteinExistence type="predicted"/>
<keyword evidence="3" id="KW-0418">Kinase</keyword>
<organism evidence="6 7">
    <name type="scientific">Streblomastix strix</name>
    <dbReference type="NCBI Taxonomy" id="222440"/>
    <lineage>
        <taxon>Eukaryota</taxon>
        <taxon>Metamonada</taxon>
        <taxon>Preaxostyla</taxon>
        <taxon>Oxymonadida</taxon>
        <taxon>Streblomastigidae</taxon>
        <taxon>Streblomastix</taxon>
    </lineage>
</organism>
<dbReference type="GO" id="GO:0010506">
    <property type="term" value="P:regulation of autophagy"/>
    <property type="evidence" value="ECO:0007669"/>
    <property type="project" value="InterPro"/>
</dbReference>
<evidence type="ECO:0000256" key="3">
    <source>
        <dbReference type="ARBA" id="ARBA00022777"/>
    </source>
</evidence>
<keyword evidence="1" id="KW-0808">Transferase</keyword>
<feature type="non-terminal residue" evidence="6">
    <location>
        <position position="1"/>
    </location>
</feature>
<dbReference type="GO" id="GO:0000407">
    <property type="term" value="C:phagophore assembly site"/>
    <property type="evidence" value="ECO:0007669"/>
    <property type="project" value="TreeGrafter"/>
</dbReference>
<dbReference type="InterPro" id="IPR045269">
    <property type="entry name" value="Atg1-like"/>
</dbReference>
<accession>A0A5J4TUB1</accession>
<dbReference type="PROSITE" id="PS00108">
    <property type="entry name" value="PROTEIN_KINASE_ST"/>
    <property type="match status" value="1"/>
</dbReference>
<dbReference type="AlphaFoldDB" id="A0A5J4TUB1"/>
<gene>
    <name evidence="6" type="ORF">EZS28_042873</name>
</gene>
<dbReference type="PANTHER" id="PTHR24348">
    <property type="entry name" value="SERINE/THREONINE-PROTEIN KINASE UNC-51-RELATED"/>
    <property type="match status" value="1"/>
</dbReference>
<dbReference type="PANTHER" id="PTHR24348:SF22">
    <property type="entry name" value="NON-SPECIFIC SERINE_THREONINE PROTEIN KINASE"/>
    <property type="match status" value="1"/>
</dbReference>
<dbReference type="GO" id="GO:0004674">
    <property type="term" value="F:protein serine/threonine kinase activity"/>
    <property type="evidence" value="ECO:0007669"/>
    <property type="project" value="InterPro"/>
</dbReference>
<comment type="caution">
    <text evidence="6">The sequence shown here is derived from an EMBL/GenBank/DDBJ whole genome shotgun (WGS) entry which is preliminary data.</text>
</comment>
<evidence type="ECO:0000259" key="5">
    <source>
        <dbReference type="PROSITE" id="PS50011"/>
    </source>
</evidence>
<dbReference type="InterPro" id="IPR000719">
    <property type="entry name" value="Prot_kinase_dom"/>
</dbReference>
<dbReference type="GO" id="GO:0000045">
    <property type="term" value="P:autophagosome assembly"/>
    <property type="evidence" value="ECO:0007669"/>
    <property type="project" value="TreeGrafter"/>
</dbReference>
<dbReference type="GO" id="GO:0005524">
    <property type="term" value="F:ATP binding"/>
    <property type="evidence" value="ECO:0007669"/>
    <property type="project" value="UniProtKB-KW"/>
</dbReference>
<dbReference type="PROSITE" id="PS50011">
    <property type="entry name" value="PROTEIN_KINASE_DOM"/>
    <property type="match status" value="1"/>
</dbReference>
<evidence type="ECO:0000256" key="2">
    <source>
        <dbReference type="ARBA" id="ARBA00022741"/>
    </source>
</evidence>
<name>A0A5J4TUB1_9EUKA</name>
<dbReference type="SUPFAM" id="SSF56112">
    <property type="entry name" value="Protein kinase-like (PK-like)"/>
    <property type="match status" value="2"/>
</dbReference>
<reference evidence="6 7" key="1">
    <citation type="submission" date="2019-03" db="EMBL/GenBank/DDBJ databases">
        <title>Single cell metagenomics reveals metabolic interactions within the superorganism composed of flagellate Streblomastix strix and complex community of Bacteroidetes bacteria on its surface.</title>
        <authorList>
            <person name="Treitli S.C."/>
            <person name="Kolisko M."/>
            <person name="Husnik F."/>
            <person name="Keeling P."/>
            <person name="Hampl V."/>
        </authorList>
    </citation>
    <scope>NUCLEOTIDE SEQUENCE [LARGE SCALE GENOMIC DNA]</scope>
    <source>
        <strain evidence="6">ST1C</strain>
    </source>
</reference>
<dbReference type="InterPro" id="IPR008271">
    <property type="entry name" value="Ser/Thr_kinase_AS"/>
</dbReference>
<dbReference type="GO" id="GO:0005776">
    <property type="term" value="C:autophagosome"/>
    <property type="evidence" value="ECO:0007669"/>
    <property type="project" value="TreeGrafter"/>
</dbReference>
<dbReference type="InterPro" id="IPR011009">
    <property type="entry name" value="Kinase-like_dom_sf"/>
</dbReference>
<dbReference type="SMART" id="SM00220">
    <property type="entry name" value="S_TKc"/>
    <property type="match status" value="1"/>
</dbReference>
<keyword evidence="2" id="KW-0547">Nucleotide-binding</keyword>
<sequence length="261" mass="29334">TDTLAIGMVTTELLTGHHPFEGPNEQAMIEKFKSGQHSDLPEFVPKELKDLIIAMLSLESKRKPISKQIMQQSTIKIYHRIQEEKENPYIEINDDGECSTSLMSQIKLFVFLTGPILIDSLLIKVKAHSVVIAEIIAQAVIKVISELKQDPEEERVMINRALGFLHCNGIIHRDIKPANIFVMIDGVYIAAEVFTFRISDYSTDTLAIGMVTTELLTGHHPFEGPNEQAMIEKFKSGQHSDLPEFVPKELKDLIIAMLSLV</sequence>
<dbReference type="Gene3D" id="1.10.510.10">
    <property type="entry name" value="Transferase(Phosphotransferase) domain 1"/>
    <property type="match status" value="3"/>
</dbReference>
<dbReference type="GO" id="GO:0016020">
    <property type="term" value="C:membrane"/>
    <property type="evidence" value="ECO:0007669"/>
    <property type="project" value="TreeGrafter"/>
</dbReference>
<keyword evidence="4" id="KW-0067">ATP-binding</keyword>
<evidence type="ECO:0000313" key="7">
    <source>
        <dbReference type="Proteomes" id="UP000324800"/>
    </source>
</evidence>
<protein>
    <recommendedName>
        <fullName evidence="5">Protein kinase domain-containing protein</fullName>
    </recommendedName>
</protein>
<feature type="domain" description="Protein kinase" evidence="5">
    <location>
        <begin position="1"/>
        <end position="261"/>
    </location>
</feature>
<evidence type="ECO:0000313" key="6">
    <source>
        <dbReference type="EMBL" id="KAA6361600.1"/>
    </source>
</evidence>
<evidence type="ECO:0000256" key="1">
    <source>
        <dbReference type="ARBA" id="ARBA00022679"/>
    </source>
</evidence>
<dbReference type="EMBL" id="SNRW01025320">
    <property type="protein sequence ID" value="KAA6361600.1"/>
    <property type="molecule type" value="Genomic_DNA"/>
</dbReference>